<dbReference type="EMBL" id="QNRK01000008">
    <property type="protein sequence ID" value="RBP15561.1"/>
    <property type="molecule type" value="Genomic_DNA"/>
</dbReference>
<keyword evidence="4 10" id="KW-0812">Transmembrane</keyword>
<feature type="binding site" description="covalent" evidence="9">
    <location>
        <position position="204"/>
    </location>
    <ligand>
        <name>heme c</name>
        <dbReference type="ChEBI" id="CHEBI:61717"/>
    </ligand>
</feature>
<feature type="chain" id="PRO_5016778184" description="Cytochrome c1" evidence="11">
    <location>
        <begin position="26"/>
        <end position="275"/>
    </location>
</feature>
<evidence type="ECO:0000256" key="3">
    <source>
        <dbReference type="ARBA" id="ARBA00022617"/>
    </source>
</evidence>
<keyword evidence="11" id="KW-0732">Signal</keyword>
<dbReference type="OrthoDB" id="9808471at2"/>
<evidence type="ECO:0000256" key="2">
    <source>
        <dbReference type="ARBA" id="ARBA00016165"/>
    </source>
</evidence>
<evidence type="ECO:0000256" key="1">
    <source>
        <dbReference type="ARBA" id="ARBA00004370"/>
    </source>
</evidence>
<evidence type="ECO:0000256" key="9">
    <source>
        <dbReference type="PIRSR" id="PIRSR602326-1"/>
    </source>
</evidence>
<evidence type="ECO:0000256" key="4">
    <source>
        <dbReference type="ARBA" id="ARBA00022692"/>
    </source>
</evidence>
<dbReference type="AlphaFoldDB" id="A0A366FLW0"/>
<comment type="subcellular location">
    <subcellularLocation>
        <location evidence="1">Membrane</location>
    </subcellularLocation>
</comment>
<feature type="domain" description="Cytochrome c" evidence="12">
    <location>
        <begin position="51"/>
        <end position="142"/>
    </location>
</feature>
<keyword evidence="7 9" id="KW-0408">Iron</keyword>
<name>A0A366FLW0_9HYPH</name>
<dbReference type="GO" id="GO:0020037">
    <property type="term" value="F:heme binding"/>
    <property type="evidence" value="ECO:0007669"/>
    <property type="project" value="InterPro"/>
</dbReference>
<dbReference type="Proteomes" id="UP000253529">
    <property type="component" value="Unassembled WGS sequence"/>
</dbReference>
<dbReference type="RefSeq" id="WP_113888860.1">
    <property type="nucleotide sequence ID" value="NZ_QNRK01000008.1"/>
</dbReference>
<dbReference type="GO" id="GO:0009055">
    <property type="term" value="F:electron transfer activity"/>
    <property type="evidence" value="ECO:0007669"/>
    <property type="project" value="InterPro"/>
</dbReference>
<keyword evidence="3 9" id="KW-0349">Heme</keyword>
<comment type="caution">
    <text evidence="13">The sequence shown here is derived from an EMBL/GenBank/DDBJ whole genome shotgun (WGS) entry which is preliminary data.</text>
</comment>
<protein>
    <recommendedName>
        <fullName evidence="2">Cytochrome c1</fullName>
    </recommendedName>
</protein>
<evidence type="ECO:0000256" key="7">
    <source>
        <dbReference type="ARBA" id="ARBA00023004"/>
    </source>
</evidence>
<dbReference type="PANTHER" id="PTHR10266">
    <property type="entry name" value="CYTOCHROME C1"/>
    <property type="match status" value="1"/>
</dbReference>
<feature type="signal peptide" evidence="11">
    <location>
        <begin position="1"/>
        <end position="25"/>
    </location>
</feature>
<feature type="binding site" description="covalent" evidence="9">
    <location>
        <position position="64"/>
    </location>
    <ligand>
        <name>heme c</name>
        <dbReference type="ChEBI" id="CHEBI:61717"/>
    </ligand>
</feature>
<feature type="binding site" description="covalent" evidence="9">
    <location>
        <position position="67"/>
    </location>
    <ligand>
        <name>heme c</name>
        <dbReference type="ChEBI" id="CHEBI:61717"/>
    </ligand>
</feature>
<dbReference type="Pfam" id="PF02167">
    <property type="entry name" value="Cytochrom_C1"/>
    <property type="match status" value="1"/>
</dbReference>
<evidence type="ECO:0000256" key="11">
    <source>
        <dbReference type="SAM" id="SignalP"/>
    </source>
</evidence>
<dbReference type="Gene3D" id="1.20.5.100">
    <property type="entry name" value="Cytochrome c1, transmembrane anchor, C-terminal"/>
    <property type="match status" value="1"/>
</dbReference>
<organism evidence="13 14">
    <name type="scientific">Roseiarcus fermentans</name>
    <dbReference type="NCBI Taxonomy" id="1473586"/>
    <lineage>
        <taxon>Bacteria</taxon>
        <taxon>Pseudomonadati</taxon>
        <taxon>Pseudomonadota</taxon>
        <taxon>Alphaproteobacteria</taxon>
        <taxon>Hyphomicrobiales</taxon>
        <taxon>Roseiarcaceae</taxon>
        <taxon>Roseiarcus</taxon>
    </lineage>
</organism>
<sequence>MIRFDTKALAAAAFALALAGGSALAQETAEQPKPPRESWSFGGTFGTYDKAQLQRGFQVYKEVCSNCHALSIPFRTLGQPGGPQFSEDQVKALAASYQVTNEEPNDKGEIFKRPGTPADIIPRPEAYPNDQAAAAAFGKAPPDMNLLAKARKWERGFPWFVFDALPGLQYQEMGADYIHAIVTGYTHPDDPQWNLYYPGHKIAMPQPITDGAVEYTDGTPKTVDSYSRDVAAFLSWAAEPNLNERRRIGLGAMIFLFVLAGLLYATKKKVWESAH</sequence>
<evidence type="ECO:0000313" key="14">
    <source>
        <dbReference type="Proteomes" id="UP000253529"/>
    </source>
</evidence>
<dbReference type="GO" id="GO:0016020">
    <property type="term" value="C:membrane"/>
    <property type="evidence" value="ECO:0007669"/>
    <property type="project" value="UniProtKB-SubCell"/>
</dbReference>
<proteinExistence type="predicted"/>
<dbReference type="PRINTS" id="PR00603">
    <property type="entry name" value="CYTOCHROMEC1"/>
</dbReference>
<evidence type="ECO:0000256" key="5">
    <source>
        <dbReference type="ARBA" id="ARBA00022723"/>
    </source>
</evidence>
<feature type="transmembrane region" description="Helical" evidence="10">
    <location>
        <begin position="248"/>
        <end position="266"/>
    </location>
</feature>
<reference evidence="13 14" key="1">
    <citation type="submission" date="2018-06" db="EMBL/GenBank/DDBJ databases">
        <title>Genomic Encyclopedia of Type Strains, Phase IV (KMG-IV): sequencing the most valuable type-strain genomes for metagenomic binning, comparative biology and taxonomic classification.</title>
        <authorList>
            <person name="Goeker M."/>
        </authorList>
    </citation>
    <scope>NUCLEOTIDE SEQUENCE [LARGE SCALE GENOMIC DNA]</scope>
    <source>
        <strain evidence="13 14">DSM 24875</strain>
    </source>
</reference>
<dbReference type="SUPFAM" id="SSF46626">
    <property type="entry name" value="Cytochrome c"/>
    <property type="match status" value="1"/>
</dbReference>
<evidence type="ECO:0000259" key="12">
    <source>
        <dbReference type="PROSITE" id="PS51007"/>
    </source>
</evidence>
<comment type="cofactor">
    <cofactor evidence="9">
        <name>heme c</name>
        <dbReference type="ChEBI" id="CHEBI:61717"/>
    </cofactor>
    <text evidence="9">Binds 1 heme c group covalently per subunit.</text>
</comment>
<evidence type="ECO:0000256" key="6">
    <source>
        <dbReference type="ARBA" id="ARBA00022989"/>
    </source>
</evidence>
<dbReference type="GO" id="GO:0046872">
    <property type="term" value="F:metal ion binding"/>
    <property type="evidence" value="ECO:0007669"/>
    <property type="project" value="UniProtKB-KW"/>
</dbReference>
<dbReference type="InterPro" id="IPR009056">
    <property type="entry name" value="Cyt_c-like_dom"/>
</dbReference>
<evidence type="ECO:0000313" key="13">
    <source>
        <dbReference type="EMBL" id="RBP15561.1"/>
    </source>
</evidence>
<dbReference type="Gene3D" id="1.10.760.10">
    <property type="entry name" value="Cytochrome c-like domain"/>
    <property type="match status" value="1"/>
</dbReference>
<keyword evidence="8 10" id="KW-0472">Membrane</keyword>
<feature type="binding site" description="covalent" evidence="9">
    <location>
        <position position="68"/>
    </location>
    <ligand>
        <name>heme c</name>
        <dbReference type="ChEBI" id="CHEBI:61717"/>
    </ligand>
</feature>
<evidence type="ECO:0000256" key="10">
    <source>
        <dbReference type="SAM" id="Phobius"/>
    </source>
</evidence>
<dbReference type="PROSITE" id="PS51007">
    <property type="entry name" value="CYTC"/>
    <property type="match status" value="1"/>
</dbReference>
<dbReference type="PANTHER" id="PTHR10266:SF3">
    <property type="entry name" value="CYTOCHROME C1, HEME PROTEIN, MITOCHONDRIAL"/>
    <property type="match status" value="1"/>
</dbReference>
<gene>
    <name evidence="13" type="ORF">DFR50_108118</name>
</gene>
<keyword evidence="5 9" id="KW-0479">Metal-binding</keyword>
<evidence type="ECO:0000256" key="8">
    <source>
        <dbReference type="ARBA" id="ARBA00023136"/>
    </source>
</evidence>
<dbReference type="InterPro" id="IPR036909">
    <property type="entry name" value="Cyt_c-like_dom_sf"/>
</dbReference>
<keyword evidence="6 10" id="KW-1133">Transmembrane helix</keyword>
<dbReference type="InterPro" id="IPR002326">
    <property type="entry name" value="Cyt_c1"/>
</dbReference>
<accession>A0A366FLW0</accession>
<keyword evidence="14" id="KW-1185">Reference proteome</keyword>